<proteinExistence type="predicted"/>
<name>A0A284RMD4_ARMOS</name>
<dbReference type="Proteomes" id="UP000219338">
    <property type="component" value="Unassembled WGS sequence"/>
</dbReference>
<accession>A0A284RMD4</accession>
<dbReference type="AlphaFoldDB" id="A0A284RMD4"/>
<sequence>MAMMNSSNVPVFLKAVKRREKVFQKIRICEAVNGNESNDDDGSTRFIGVDMILLVVEDALKRFSTGQQMDLNHQTPNHS</sequence>
<reference evidence="2" key="1">
    <citation type="journal article" date="2017" name="Nat. Ecol. Evol.">
        <title>Genome expansion and lineage-specific genetic innovations in the forest pathogenic fungi Armillaria.</title>
        <authorList>
            <person name="Sipos G."/>
            <person name="Prasanna A.N."/>
            <person name="Walter M.C."/>
            <person name="O'Connor E."/>
            <person name="Balint B."/>
            <person name="Krizsan K."/>
            <person name="Kiss B."/>
            <person name="Hess J."/>
            <person name="Varga T."/>
            <person name="Slot J."/>
            <person name="Riley R."/>
            <person name="Boka B."/>
            <person name="Rigling D."/>
            <person name="Barry K."/>
            <person name="Lee J."/>
            <person name="Mihaltcheva S."/>
            <person name="LaButti K."/>
            <person name="Lipzen A."/>
            <person name="Waldron R."/>
            <person name="Moloney N.M."/>
            <person name="Sperisen C."/>
            <person name="Kredics L."/>
            <person name="Vagvoelgyi C."/>
            <person name="Patrignani A."/>
            <person name="Fitzpatrick D."/>
            <person name="Nagy I."/>
            <person name="Doyle S."/>
            <person name="Anderson J.B."/>
            <person name="Grigoriev I.V."/>
            <person name="Gueldener U."/>
            <person name="Muensterkoetter M."/>
            <person name="Nagy L.G."/>
        </authorList>
    </citation>
    <scope>NUCLEOTIDE SEQUENCE [LARGE SCALE GENOMIC DNA]</scope>
    <source>
        <strain evidence="2">C18/9</strain>
    </source>
</reference>
<organism evidence="1 2">
    <name type="scientific">Armillaria ostoyae</name>
    <name type="common">Armillaria root rot fungus</name>
    <dbReference type="NCBI Taxonomy" id="47428"/>
    <lineage>
        <taxon>Eukaryota</taxon>
        <taxon>Fungi</taxon>
        <taxon>Dikarya</taxon>
        <taxon>Basidiomycota</taxon>
        <taxon>Agaricomycotina</taxon>
        <taxon>Agaricomycetes</taxon>
        <taxon>Agaricomycetidae</taxon>
        <taxon>Agaricales</taxon>
        <taxon>Marasmiineae</taxon>
        <taxon>Physalacriaceae</taxon>
        <taxon>Armillaria</taxon>
    </lineage>
</organism>
<dbReference type="EMBL" id="FUEG01000011">
    <property type="protein sequence ID" value="SJL09927.1"/>
    <property type="molecule type" value="Genomic_DNA"/>
</dbReference>
<evidence type="ECO:0000313" key="1">
    <source>
        <dbReference type="EMBL" id="SJL09927.1"/>
    </source>
</evidence>
<keyword evidence="2" id="KW-1185">Reference proteome</keyword>
<protein>
    <submittedName>
        <fullName evidence="1">Uncharacterized protein</fullName>
    </submittedName>
</protein>
<evidence type="ECO:0000313" key="2">
    <source>
        <dbReference type="Proteomes" id="UP000219338"/>
    </source>
</evidence>
<gene>
    <name evidence="1" type="ORF">ARMOST_13308</name>
</gene>